<dbReference type="Gene3D" id="2.30.38.10">
    <property type="entry name" value="Luciferase, Domain 3"/>
    <property type="match status" value="2"/>
</dbReference>
<gene>
    <name evidence="10" type="ORF">HMI46_24525</name>
</gene>
<keyword evidence="6" id="KW-0677">Repeat</keyword>
<dbReference type="PROSITE" id="PS00012">
    <property type="entry name" value="PHOSPHOPANTETHEINE"/>
    <property type="match status" value="2"/>
</dbReference>
<keyword evidence="7" id="KW-0045">Antibiotic biosynthesis</keyword>
<evidence type="ECO:0000256" key="5">
    <source>
        <dbReference type="ARBA" id="ARBA00022598"/>
    </source>
</evidence>
<dbReference type="GO" id="GO:0016874">
    <property type="term" value="F:ligase activity"/>
    <property type="evidence" value="ECO:0007669"/>
    <property type="project" value="UniProtKB-KW"/>
</dbReference>
<dbReference type="FunFam" id="2.30.38.10:FF:000001">
    <property type="entry name" value="Non-ribosomal peptide synthetase PvdI"/>
    <property type="match status" value="2"/>
</dbReference>
<name>A0AAP7A109_PAEAL</name>
<dbReference type="NCBIfam" id="NF003417">
    <property type="entry name" value="PRK04813.1"/>
    <property type="match status" value="3"/>
</dbReference>
<dbReference type="InterPro" id="IPR010060">
    <property type="entry name" value="NRPS_synth"/>
</dbReference>
<dbReference type="Gene3D" id="3.30.559.10">
    <property type="entry name" value="Chloramphenicol acetyltransferase-like domain"/>
    <property type="match status" value="5"/>
</dbReference>
<comment type="caution">
    <text evidence="10">The sequence shown here is derived from an EMBL/GenBank/DDBJ whole genome shotgun (WGS) entry which is preliminary data.</text>
</comment>
<evidence type="ECO:0000313" key="11">
    <source>
        <dbReference type="Proteomes" id="UP000552038"/>
    </source>
</evidence>
<dbReference type="Gene3D" id="1.10.1200.10">
    <property type="entry name" value="ACP-like"/>
    <property type="match status" value="2"/>
</dbReference>
<dbReference type="Pfam" id="PF00550">
    <property type="entry name" value="PP-binding"/>
    <property type="match status" value="2"/>
</dbReference>
<dbReference type="Pfam" id="PF00501">
    <property type="entry name" value="AMP-binding"/>
    <property type="match status" value="2"/>
</dbReference>
<evidence type="ECO:0000256" key="3">
    <source>
        <dbReference type="ARBA" id="ARBA00022450"/>
    </source>
</evidence>
<dbReference type="PANTHER" id="PTHR45398">
    <property type="match status" value="1"/>
</dbReference>
<dbReference type="Gene3D" id="3.30.559.30">
    <property type="entry name" value="Nonribosomal peptide synthetase, condensation domain"/>
    <property type="match status" value="5"/>
</dbReference>
<dbReference type="GO" id="GO:0008610">
    <property type="term" value="P:lipid biosynthetic process"/>
    <property type="evidence" value="ECO:0007669"/>
    <property type="project" value="UniProtKB-ARBA"/>
</dbReference>
<evidence type="ECO:0000256" key="2">
    <source>
        <dbReference type="ARBA" id="ARBA00006432"/>
    </source>
</evidence>
<evidence type="ECO:0000259" key="9">
    <source>
        <dbReference type="PROSITE" id="PS50075"/>
    </source>
</evidence>
<dbReference type="NCBIfam" id="TIGR01733">
    <property type="entry name" value="AA-adenyl-dom"/>
    <property type="match status" value="2"/>
</dbReference>
<protein>
    <submittedName>
        <fullName evidence="10">Amino acid adenylation domain-containing protein</fullName>
    </submittedName>
</protein>
<dbReference type="SMART" id="SM01294">
    <property type="entry name" value="PKS_PP_betabranch"/>
    <property type="match status" value="1"/>
</dbReference>
<dbReference type="Pfam" id="PF13193">
    <property type="entry name" value="AMP-binding_C"/>
    <property type="match status" value="2"/>
</dbReference>
<dbReference type="GO" id="GO:0017000">
    <property type="term" value="P:antibiotic biosynthetic process"/>
    <property type="evidence" value="ECO:0007669"/>
    <property type="project" value="UniProtKB-KW"/>
</dbReference>
<feature type="non-terminal residue" evidence="10">
    <location>
        <position position="3659"/>
    </location>
</feature>
<dbReference type="FunFam" id="3.30.559.10:FF:000012">
    <property type="entry name" value="Non-ribosomal peptide synthetase"/>
    <property type="match status" value="1"/>
</dbReference>
<reference evidence="10 11" key="1">
    <citation type="submission" date="2020-05" db="EMBL/GenBank/DDBJ databases">
        <title>Whole genome sequencing and identification of novel metabolites from Paenibacillus alvei strain JR949.</title>
        <authorList>
            <person name="Rajendhran J."/>
            <person name="Sree Pranav P."/>
            <person name="Mahalakshmi B."/>
            <person name="Karthikeyan R."/>
        </authorList>
    </citation>
    <scope>NUCLEOTIDE SEQUENCE [LARGE SCALE GENOMIC DNA]</scope>
    <source>
        <strain evidence="10 11">JR949</strain>
    </source>
</reference>
<dbReference type="GO" id="GO:0043041">
    <property type="term" value="P:amino acid activation for nonribosomal peptide biosynthetic process"/>
    <property type="evidence" value="ECO:0007669"/>
    <property type="project" value="UniProtKB-ARBA"/>
</dbReference>
<dbReference type="FunFam" id="3.40.50.12780:FF:000012">
    <property type="entry name" value="Non-ribosomal peptide synthetase"/>
    <property type="match status" value="2"/>
</dbReference>
<dbReference type="FunFam" id="3.40.50.980:FF:000002">
    <property type="entry name" value="Enterobactin synthetase component F"/>
    <property type="match status" value="1"/>
</dbReference>
<proteinExistence type="inferred from homology"/>
<dbReference type="CDD" id="cd19531">
    <property type="entry name" value="LCL_NRPS-like"/>
    <property type="match status" value="1"/>
</dbReference>
<dbReference type="SMART" id="SM00823">
    <property type="entry name" value="PKS_PP"/>
    <property type="match status" value="2"/>
</dbReference>
<dbReference type="CDD" id="cd17651">
    <property type="entry name" value="A_NRPS_VisG_like"/>
    <property type="match status" value="1"/>
</dbReference>
<feature type="domain" description="Carrier" evidence="9">
    <location>
        <begin position="1020"/>
        <end position="1094"/>
    </location>
</feature>
<dbReference type="EMBL" id="JABFOR010000053">
    <property type="protein sequence ID" value="NOJ73683.1"/>
    <property type="molecule type" value="Genomic_DNA"/>
</dbReference>
<dbReference type="GO" id="GO:0044550">
    <property type="term" value="P:secondary metabolite biosynthetic process"/>
    <property type="evidence" value="ECO:0007669"/>
    <property type="project" value="UniProtKB-ARBA"/>
</dbReference>
<keyword evidence="3" id="KW-0596">Phosphopantetheine</keyword>
<dbReference type="InterPro" id="IPR042099">
    <property type="entry name" value="ANL_N_sf"/>
</dbReference>
<dbReference type="SUPFAM" id="SSF47336">
    <property type="entry name" value="ACP-like"/>
    <property type="match status" value="2"/>
</dbReference>
<keyword evidence="8" id="KW-0511">Multifunctional enzyme</keyword>
<dbReference type="CDD" id="cd19543">
    <property type="entry name" value="DCL_NRPS"/>
    <property type="match status" value="2"/>
</dbReference>
<keyword evidence="4" id="KW-0597">Phosphoprotein</keyword>
<dbReference type="FunFam" id="1.10.1200.10:FF:000005">
    <property type="entry name" value="Nonribosomal peptide synthetase 1"/>
    <property type="match status" value="2"/>
</dbReference>
<evidence type="ECO:0000313" key="10">
    <source>
        <dbReference type="EMBL" id="NOJ73683.1"/>
    </source>
</evidence>
<evidence type="ECO:0000256" key="7">
    <source>
        <dbReference type="ARBA" id="ARBA00023194"/>
    </source>
</evidence>
<comment type="similarity">
    <text evidence="2">Belongs to the ATP-dependent AMP-binding enzyme family.</text>
</comment>
<dbReference type="Gene3D" id="3.40.50.12780">
    <property type="entry name" value="N-terminal domain of ligase-like"/>
    <property type="match status" value="1"/>
</dbReference>
<dbReference type="SUPFAM" id="SSF52777">
    <property type="entry name" value="CoA-dependent acyltransferases"/>
    <property type="match status" value="10"/>
</dbReference>
<dbReference type="PROSITE" id="PS50075">
    <property type="entry name" value="CARRIER"/>
    <property type="match status" value="2"/>
</dbReference>
<dbReference type="InterPro" id="IPR000873">
    <property type="entry name" value="AMP-dep_synth/lig_dom"/>
</dbReference>
<dbReference type="InterPro" id="IPR010071">
    <property type="entry name" value="AA_adenyl_dom"/>
</dbReference>
<dbReference type="InterPro" id="IPR006162">
    <property type="entry name" value="Ppantetheine_attach_site"/>
</dbReference>
<evidence type="ECO:0000256" key="1">
    <source>
        <dbReference type="ARBA" id="ARBA00001957"/>
    </source>
</evidence>
<evidence type="ECO:0000256" key="6">
    <source>
        <dbReference type="ARBA" id="ARBA00022737"/>
    </source>
</evidence>
<dbReference type="Gene3D" id="3.30.300.30">
    <property type="match status" value="2"/>
</dbReference>
<dbReference type="InterPro" id="IPR020806">
    <property type="entry name" value="PKS_PP-bd"/>
</dbReference>
<dbReference type="InterPro" id="IPR009081">
    <property type="entry name" value="PP-bd_ACP"/>
</dbReference>
<dbReference type="FunFam" id="3.30.300.30:FF:000010">
    <property type="entry name" value="Enterobactin synthetase component F"/>
    <property type="match status" value="2"/>
</dbReference>
<dbReference type="FunFam" id="3.40.50.980:FF:000001">
    <property type="entry name" value="Non-ribosomal peptide synthetase"/>
    <property type="match status" value="2"/>
</dbReference>
<dbReference type="RefSeq" id="WP_171419434.1">
    <property type="nucleotide sequence ID" value="NZ_JABFOR010000053.1"/>
</dbReference>
<keyword evidence="5" id="KW-0436">Ligase</keyword>
<comment type="cofactor">
    <cofactor evidence="1">
        <name>pantetheine 4'-phosphate</name>
        <dbReference type="ChEBI" id="CHEBI:47942"/>
    </cofactor>
</comment>
<organism evidence="10 11">
    <name type="scientific">Paenibacillus alvei</name>
    <name type="common">Bacillus alvei</name>
    <dbReference type="NCBI Taxonomy" id="44250"/>
    <lineage>
        <taxon>Bacteria</taxon>
        <taxon>Bacillati</taxon>
        <taxon>Bacillota</taxon>
        <taxon>Bacilli</taxon>
        <taxon>Bacillales</taxon>
        <taxon>Paenibacillaceae</taxon>
        <taxon>Paenibacillus</taxon>
    </lineage>
</organism>
<dbReference type="CDD" id="cd17646">
    <property type="entry name" value="A_NRPS_AB3403-like"/>
    <property type="match status" value="1"/>
</dbReference>
<sequence length="3659" mass="412034">MSDMNTRLASLTPEQRQMLVKKLAERKAAIRPSPTPQPIDPHGSVLSYAQQRLWLLDQLEPNMSHYNIPFSLRFRSKLDISALQRSLTEIVRRHQALRTRFMERADGAVQVVEPIEADWQFPLMQVNLSDQAEVGLDQEEEAQRLVNEEAAKPFNLATGPLLRGLLITVGANNHILLVTFHHIVFDGWSLTVFQQELLLLYEAYAAGQSSPLPDLPIQYVDYAIWQRQWLTETELQHQLDYWTDKLGDADHVLELPTDRPRPAVQTFRGDIRSLHIGEHIVKPLRELSRKEGASLFMTMLAAFQIFLYRYTGKHDLSVGTPIANRGMSEVEGLIGFFVNTLVMRGDLSGSPTYRQMLKQVRRTALEAYSNQDLSFERLVNALQPERSVSHAPLFQVMFTMDEAQVSDRSSVGTGGLVVEPYTFDSRSAKFDITLMIFDTGDNGVVAQMEYNTDLFHESTVLRMLRHLNNLLAGIAANPDSPIGTLPLLDDAEVHELLVARNQTSAVGDASLISLHERIAAHAELTPNAIAVVDGQITLTYRELNRRANQLAHHVRKLGIGTETIAGVLAHRSAAQVIAIVAIMKAGGAYLPIDPNYPRERIAYMMEDARIPVLIAEKSLQTHLPQHSDATIVWIDDIAAYAEEEGEVPPDLCTSPSQLAYVIYTSGSTGKPKGVQIEHAGLMNLVQWHIREYAMTAADRATLFAGPAFDASVWELWPTLAAGASIYIPHEELRTDPIGLRDWMVQSGITLSFLPTPMAEAVISLDWPASCALRYLLTGGDRLRLFPADNLPFQLVNHYGPTESTVVAIAGHVPTVSANGGQLHLPSIGHPIANTEIYLLDEHMQIVPDGVAGEIYVGGSGLARGYLHQPKLTAEKFVPSPFQPERLLYRTGDLARYNAAGAIEFIGRADDQVKVRGYRIELGEVEKAITEHAAVKEAVALVKEVRSGDRRLVAYVVSEEHDAHSAFTAELRTYLRTKLPEYMVPAAFVMLEQLPITPNGKVDRKALPEPEFTVETQAYVAPRTAKEAQLAAIWADVLGVEQVGIHDNFFELGGDSILSIQIVSRARQSGLQLTPKMLFQHQTIADLAAEIREGAVVEAEQGIVTGEVPLTPIQRWFFAQPMQAHHHFNQSMMFIVHPSVQQQMLREVVRQLIHHHDALRLQYTAGDAGWEQYNAGVTEEVPFTCVDVSGLRAEEQTAMIERIAAEAQQSLDLNAGVLLQAVYFNLGADQAGRLLIVIHHLGVDGVSWRILMEDLYQIGQNVAAGEPIRLPAKTTAFRDWAKKLAEYATSDKVLIEADYWLDEKRKHIPSLPVDFMHGENRNATTQDIMVELPPEETQMLLQDVPHAYRTHINDVLLTALLLAISDWSGHDKLLLHMEGHGREDLFDEVDLSRTVGWFTSMYPVLLERSSKRELGAELKSVKEQLRQVPNNGIGYGMLRYMGSNEQAQMLEALPKPQVSFNYLGQFDQVLSSGEDGLFRQAPERTGSEQSLQEKRAHLLDITGLVAGGSLRLTWTYSENLYWSESIERLAVLYMEQLRAIIAHCRLPESRGVTPSDFPLARLTQEQLDQLAGTGQGVEDIYTLSPMQQGMLFHAAFTPDSHAYFEQMSWILQGDFHPAAMEQAWNRVVERHSILRTAFYWEELNEPHQVVYNHVTVPVEYYDWRTWTEAEREAKTKAFLREDRIRGFKLTEAPLMRITMIRLTDESSLFLWSYHHLLLDGWSMNALIAEVLQVYEAVVRSGEQPVELVFEPVRPYRDYIGWLQQQDMERAKQYWRDSLHGIHAPTPLTVDRLLPANTESQGEYSSIKITLPAALNDNIQTFTRQHQVTPNTLVQSAWALLLRRYSGEEDVVFGATVSGRPADLIGVESMMGIFINTLPVRIHVPDDETILTWVQDVQAKQVEQREYEYSPLSMIQNCSELAQGAPLFDSLFVFENYPVSAGNSEGSDAGGLTVSSMYLFEQTNYPLTLLAVPDNGFDLVITYDQQRFEAGAITRMLNHLIVLLQGMCSHPEQPVQVLTMLSEEEHQLLLTEWNRTDAPYPLEQCIHHLFEQQVERTPALPALRYEEQVLTYAELNAEANRLARYLQRKGVGPEVPVAVCMERSVDMVVGLLAILKAGGAYVPMDPDYPHDRLAFMFEDTNAPLLLTQRHLLERIPEYAGQAVCMDEQRQYIAAESDAPLNIKVSPDNMCYIIYTSGSTGRPKGVVNIHRAVVNRLLWMQEAYQLTSEDRVLQKTPFSFDVSVWEFFWPIMTGATLVVAAPGGHRDPAYLRDLIRQERITTLHFVPSMLQAFLEEEGVEHCTTIRQVMCSGEALSYDYQERFFAKLDAQLHNLYGPTEAAIDVTHWTCRRDTALRTVPIGMPIANIQIYLLDQELRPVPIGVPGELHIGGVGLARGYWNREALTEEKFIRNPFDPSMQSRLYKTGDLARYMPDGVIEYMGRIDHQVKIRGFRIELGEIESVLTAHPNIKEAAVVTREDTPGHKRLVAYVVAEEAKEVQAAQLSSYLLEILPDYMVPASYTFLKAMPLSPNGKLDRKALPAPQDARLVSGKPYAPPRNAIERTLAQVWADVLGVKQVSIHDNYFEMGGDSILSMQIVSRARQAGVHLTPKLVFHNPTIAQLAAVAKEKEVVAEQVEVTGEVELTPIQRWFFDKEMIDRHHWNQSMLLSVRPPVNRHALEQAIAHLLKQHDALRLRFIPVGDGWKQVSAPVGSDVPLEWVDLSNCSEDRRLTAIQAETARLQSSLDLTAGPIMRAALFNCGEHDAARLFIVIHHLAVDAVSWRIVMEDLETAYAQLLQNEPVQLPPKTTSYRQFAARMKEYAQSEAVKRELYYWSSQNDGTELHMPFMKEIEHVEAARKLNTVSSTRTVSISLSAEETKALLQEVPLAYRTQINDVLLTALLLAFNKWSGQMTLQIDMEGHGREDIFEEFDLSRTVGWFTSVFPVRLEVFATESVELTLKRVKEFMRNIPQRGLGYGLLRYVNEDEEVRELMNSRPDSLIMFNYLGQLDQGVAADTLLASAYEETALDSSPHGLRRYLLDIAGMVTNGEFHLGFMYSEHLFRAETIEQLSELFLSALHTIIDHCRQPQAGGITPSDFPLAKLPQVQLDQLYAKDQHIRDLYPLTPMQAGMLFHSLAEPHSGMYCEQNTFTLQGRFQAMAFVQAWQQVMERHAVLRTRIEWEGLDHPVQILVDDVSVPFNELDWSMLSAHEQERKLQLFLEEDRRTGFDFTRAPIMRMAIIHLDANTVKFVWTFHHLLLDGWSNPIVVQECFALYESIVTGTEIQLEAVRSYRDYMYWLHEQDQVAAESFWTTYLSGIEAPIQLPLDRPTAAESSGFAEVVLHVDEPLTASLNSLARMHQLTLSTIVQGAWGLLLSRYSGESDVLFGATVAGRPAELEGVETIVGLFINTLPVRTKISAHMDVISWLRDLQTWQTDKQQYEYAALSQIQSWSDMPQGTPLFDSIIVYENYPIQVTISEPGSMDRSAIDKNDRIVRAGDEAGHPAEIDLADVKDNQKADTANETGGVQLLGVQSFERTNYPITLTAVPGDALELQIGYDTTRYSSTDMERMLLHLRNLLQGIASHPDGLVVEVPMLGDAEGDQLLLNWNETMAEYPSGCVHQLIEAQALAAPERTALVVGQDMLTYGELNERANRLAHYLRKLGA</sequence>
<evidence type="ECO:0000256" key="8">
    <source>
        <dbReference type="ARBA" id="ARBA00023268"/>
    </source>
</evidence>
<dbReference type="Pfam" id="PF00668">
    <property type="entry name" value="Condensation"/>
    <property type="match status" value="5"/>
</dbReference>
<feature type="domain" description="Carrier" evidence="9">
    <location>
        <begin position="2552"/>
        <end position="2626"/>
    </location>
</feature>
<dbReference type="InterPro" id="IPR045851">
    <property type="entry name" value="AMP-bd_C_sf"/>
</dbReference>
<dbReference type="SUPFAM" id="SSF56801">
    <property type="entry name" value="Acetyl-CoA synthetase-like"/>
    <property type="match status" value="3"/>
</dbReference>
<dbReference type="GO" id="GO:0031177">
    <property type="term" value="F:phosphopantetheine binding"/>
    <property type="evidence" value="ECO:0007669"/>
    <property type="project" value="InterPro"/>
</dbReference>
<dbReference type="InterPro" id="IPR036736">
    <property type="entry name" value="ACP-like_sf"/>
</dbReference>
<dbReference type="PANTHER" id="PTHR45398:SF1">
    <property type="entry name" value="ENZYME, PUTATIVE (JCVI)-RELATED"/>
    <property type="match status" value="1"/>
</dbReference>
<dbReference type="PROSITE" id="PS00455">
    <property type="entry name" value="AMP_BINDING"/>
    <property type="match status" value="2"/>
</dbReference>
<dbReference type="Gene3D" id="3.40.50.980">
    <property type="match status" value="4"/>
</dbReference>
<dbReference type="InterPro" id="IPR020845">
    <property type="entry name" value="AMP-binding_CS"/>
</dbReference>
<dbReference type="Proteomes" id="UP000552038">
    <property type="component" value="Unassembled WGS sequence"/>
</dbReference>
<evidence type="ECO:0000256" key="4">
    <source>
        <dbReference type="ARBA" id="ARBA00022553"/>
    </source>
</evidence>
<dbReference type="InterPro" id="IPR001242">
    <property type="entry name" value="Condensation_dom"/>
</dbReference>
<dbReference type="NCBIfam" id="TIGR01720">
    <property type="entry name" value="NRPS-para261"/>
    <property type="match status" value="2"/>
</dbReference>
<accession>A0AAP7A109</accession>
<dbReference type="InterPro" id="IPR023213">
    <property type="entry name" value="CAT-like_dom_sf"/>
</dbReference>
<dbReference type="CDD" id="cd19534">
    <property type="entry name" value="E_NRPS"/>
    <property type="match status" value="2"/>
</dbReference>
<dbReference type="InterPro" id="IPR025110">
    <property type="entry name" value="AMP-bd_C"/>
</dbReference>